<dbReference type="RefSeq" id="WP_076231474.1">
    <property type="nucleotide sequence ID" value="NZ_JAOQIO010000065.1"/>
</dbReference>
<dbReference type="EMBL" id="JAOQIO010000065">
    <property type="protein sequence ID" value="MCU6793648.1"/>
    <property type="molecule type" value="Genomic_DNA"/>
</dbReference>
<evidence type="ECO:0000313" key="2">
    <source>
        <dbReference type="Proteomes" id="UP001652445"/>
    </source>
</evidence>
<evidence type="ECO:0000313" key="1">
    <source>
        <dbReference type="EMBL" id="MCU6793648.1"/>
    </source>
</evidence>
<comment type="caution">
    <text evidence="1">The sequence shown here is derived from an EMBL/GenBank/DDBJ whole genome shotgun (WGS) entry which is preliminary data.</text>
</comment>
<dbReference type="Proteomes" id="UP001652445">
    <property type="component" value="Unassembled WGS sequence"/>
</dbReference>
<sequence length="195" mass="22756">MAMRLATEYVKTCLQLTEAEMAMFIQMFVDQQVTLQVKILDNGNQEVVLMDDAGQEIVLSFELHYDTYVCLGSCRIRNKTLVNLMRKAVSNFKGSATVHRIYETYIMVYEYERGSVVRIVESKDGLERIIYEHKDTLGLLESLFRKDEVEQEIVRIKSQVNNLLDLRNDIRELAVREQIDERLSKLTHQLFVLEA</sequence>
<protein>
    <submittedName>
        <fullName evidence="1">Non-ribosomal peptide synthetase module</fullName>
    </submittedName>
</protein>
<reference evidence="1 2" key="1">
    <citation type="submission" date="2022-09" db="EMBL/GenBank/DDBJ databases">
        <authorList>
            <person name="Han X.L."/>
            <person name="Wang Q."/>
            <person name="Lu T."/>
        </authorList>
    </citation>
    <scope>NUCLEOTIDE SEQUENCE [LARGE SCALE GENOMIC DNA]</scope>
    <source>
        <strain evidence="1 2">WQ 127069</strain>
    </source>
</reference>
<proteinExistence type="predicted"/>
<name>A0ABT2UG94_9BACL</name>
<accession>A0ABT2UG94</accession>
<gene>
    <name evidence="1" type="ORF">OB236_16200</name>
</gene>
<keyword evidence="2" id="KW-1185">Reference proteome</keyword>
<organism evidence="1 2">
    <name type="scientific">Paenibacillus baimaensis</name>
    <dbReference type="NCBI Taxonomy" id="2982185"/>
    <lineage>
        <taxon>Bacteria</taxon>
        <taxon>Bacillati</taxon>
        <taxon>Bacillota</taxon>
        <taxon>Bacilli</taxon>
        <taxon>Bacillales</taxon>
        <taxon>Paenibacillaceae</taxon>
        <taxon>Paenibacillus</taxon>
    </lineage>
</organism>